<dbReference type="PANTHER" id="PTHR42788:SF13">
    <property type="entry name" value="ALIPHATIC SULFONATES IMPORT ATP-BINDING PROTEIN SSUB"/>
    <property type="match status" value="1"/>
</dbReference>
<dbReference type="GO" id="GO:0016887">
    <property type="term" value="F:ATP hydrolysis activity"/>
    <property type="evidence" value="ECO:0007669"/>
    <property type="project" value="InterPro"/>
</dbReference>
<dbReference type="CDD" id="cd03293">
    <property type="entry name" value="ABC_NrtD_SsuB_transporters"/>
    <property type="match status" value="1"/>
</dbReference>
<dbReference type="GO" id="GO:0005524">
    <property type="term" value="F:ATP binding"/>
    <property type="evidence" value="ECO:0007669"/>
    <property type="project" value="UniProtKB-KW"/>
</dbReference>
<dbReference type="Pfam" id="PF00005">
    <property type="entry name" value="ABC_tran"/>
    <property type="match status" value="1"/>
</dbReference>
<feature type="domain" description="ABC transporter" evidence="5">
    <location>
        <begin position="10"/>
        <end position="241"/>
    </location>
</feature>
<dbReference type="EMBL" id="JABXEU010000002">
    <property type="protein sequence ID" value="NVH35937.1"/>
    <property type="molecule type" value="Genomic_DNA"/>
</dbReference>
<dbReference type="Gene3D" id="3.40.50.300">
    <property type="entry name" value="P-loop containing nucleotide triphosphate hydrolases"/>
    <property type="match status" value="1"/>
</dbReference>
<keyword evidence="1" id="KW-0813">Transport</keyword>
<dbReference type="InterPro" id="IPR050166">
    <property type="entry name" value="ABC_transporter_ATP-bind"/>
</dbReference>
<dbReference type="InterPro" id="IPR003593">
    <property type="entry name" value="AAA+_ATPase"/>
</dbReference>
<evidence type="ECO:0000313" key="10">
    <source>
        <dbReference type="Proteomes" id="UP000516797"/>
    </source>
</evidence>
<dbReference type="PROSITE" id="PS50893">
    <property type="entry name" value="ABC_TRANSPORTER_2"/>
    <property type="match status" value="1"/>
</dbReference>
<keyword evidence="3 7" id="KW-0067">ATP-binding</keyword>
<evidence type="ECO:0000313" key="11">
    <source>
        <dbReference type="Proteomes" id="UP000548355"/>
    </source>
</evidence>
<dbReference type="SUPFAM" id="SSF52540">
    <property type="entry name" value="P-loop containing nucleoside triphosphate hydrolases"/>
    <property type="match status" value="1"/>
</dbReference>
<dbReference type="InterPro" id="IPR017871">
    <property type="entry name" value="ABC_transporter-like_CS"/>
</dbReference>
<proteinExistence type="predicted"/>
<evidence type="ECO:0000313" key="8">
    <source>
        <dbReference type="EMBL" id="QOE29295.1"/>
    </source>
</evidence>
<dbReference type="RefSeq" id="WP_002935969.1">
    <property type="nucleotide sequence ID" value="NZ_BCBZ01000044.1"/>
</dbReference>
<sequence length="263" mass="29644">MATEVKKIKVKIEEVSKSFQSIHGEVVALNQINLEIFENEIVTVVGPSGCGKSTLLNLVAGLEPVTSGKIYCDDNEIVGVGVERGVVFQQYALFPWMSVQQNVMFGPEMQGKSKLEASEIANKYIKMVGLQEFSNHYPKELSGGMKQRVAIARAYAVNPTILLMDEPFGALDAQTRIQLQDELIEMLEHERKTCLFITHDIEEAILLGNRVIIMSSRPGEIKEIVNVDLPFPRSQSIKFENDFIDIKNHIWSLVYKDFLNIKK</sequence>
<organism evidence="6 9">
    <name type="scientific">Streptococcus suis</name>
    <dbReference type="NCBI Taxonomy" id="1307"/>
    <lineage>
        <taxon>Bacteria</taxon>
        <taxon>Bacillati</taxon>
        <taxon>Bacillota</taxon>
        <taxon>Bacilli</taxon>
        <taxon>Lactobacillales</taxon>
        <taxon>Streptococcaceae</taxon>
        <taxon>Streptococcus</taxon>
    </lineage>
</organism>
<dbReference type="InterPro" id="IPR027417">
    <property type="entry name" value="P-loop_NTPase"/>
</dbReference>
<dbReference type="Proteomes" id="UP000075182">
    <property type="component" value="Unassembled WGS sequence"/>
</dbReference>
<accession>A0A142UP60</accession>
<dbReference type="Proteomes" id="UP000516797">
    <property type="component" value="Chromosome"/>
</dbReference>
<evidence type="ECO:0000256" key="1">
    <source>
        <dbReference type="ARBA" id="ARBA00022448"/>
    </source>
</evidence>
<dbReference type="GO" id="GO:0015418">
    <property type="term" value="F:ABC-type quaternary ammonium compound transporting activity"/>
    <property type="evidence" value="ECO:0007669"/>
    <property type="project" value="UniProtKB-EC"/>
</dbReference>
<protein>
    <recommendedName>
        <fullName evidence="4">ABC-type quaternary amine transporter</fullName>
        <ecNumber evidence="4">7.6.2.9</ecNumber>
    </recommendedName>
</protein>
<dbReference type="PANTHER" id="PTHR42788">
    <property type="entry name" value="TAURINE IMPORT ATP-BINDING PROTEIN-RELATED"/>
    <property type="match status" value="1"/>
</dbReference>
<dbReference type="EMBL" id="FIMD01000010">
    <property type="protein sequence ID" value="CYX76274.1"/>
    <property type="molecule type" value="Genomic_DNA"/>
</dbReference>
<evidence type="ECO:0000256" key="3">
    <source>
        <dbReference type="ARBA" id="ARBA00022840"/>
    </source>
</evidence>
<gene>
    <name evidence="6" type="primary">cmpD</name>
    <name evidence="8" type="synonym">tauB</name>
    <name evidence="6" type="ORF">ERS132536_01410</name>
    <name evidence="7" type="ORF">HU146_01495</name>
    <name evidence="8" type="ORF">SSU1300283_01994</name>
</gene>
<dbReference type="FunFam" id="3.40.50.300:FF:000425">
    <property type="entry name" value="Probable ABC transporter, ATP-binding subunit"/>
    <property type="match status" value="1"/>
</dbReference>
<dbReference type="AlphaFoldDB" id="A0A142UP60"/>
<keyword evidence="2" id="KW-0547">Nucleotide-binding</keyword>
<reference evidence="8 10" key="3">
    <citation type="submission" date="2020-07" db="EMBL/GenBank/DDBJ databases">
        <title>Complete genome sequences of Streptococcus suis pig pathogenic strain 10, 13-00283-02 and 16085/3b.</title>
        <authorList>
            <person name="Bunk B."/>
            <person name="Jakobczak B."/>
            <person name="Florian V."/>
            <person name="Dittmar D."/>
            <person name="Maeder U."/>
            <person name="Jarek M."/>
            <person name="Baums C.G."/>
            <person name="Haeussler S."/>
            <person name="Voelker U."/>
            <person name="Michalik S."/>
        </authorList>
    </citation>
    <scope>NUCLEOTIDE SEQUENCE [LARGE SCALE GENOMIC DNA]</scope>
    <source>
        <strain evidence="8 10">13-00283-02</strain>
    </source>
</reference>
<evidence type="ECO:0000313" key="7">
    <source>
        <dbReference type="EMBL" id="NVH35937.1"/>
    </source>
</evidence>
<dbReference type="SMART" id="SM00382">
    <property type="entry name" value="AAA"/>
    <property type="match status" value="1"/>
</dbReference>
<reference evidence="7 11" key="2">
    <citation type="submission" date="2020-06" db="EMBL/GenBank/DDBJ databases">
        <title>Pan-genome analysis of Streptococcus suis serotype 2 revealed genomic diversity among strains of different virulence.</title>
        <authorList>
            <person name="Guo G."/>
            <person name="Zhang W."/>
        </authorList>
    </citation>
    <scope>NUCLEOTIDE SEQUENCE [LARGE SCALE GENOMIC DNA]</scope>
    <source>
        <strain evidence="7 11">ZJ92091101</strain>
    </source>
</reference>
<dbReference type="PROSITE" id="PS00211">
    <property type="entry name" value="ABC_TRANSPORTER_1"/>
    <property type="match status" value="1"/>
</dbReference>
<dbReference type="EC" id="7.6.2.9" evidence="4"/>
<dbReference type="Proteomes" id="UP000548355">
    <property type="component" value="Unassembled WGS sequence"/>
</dbReference>
<evidence type="ECO:0000313" key="9">
    <source>
        <dbReference type="Proteomes" id="UP000075182"/>
    </source>
</evidence>
<evidence type="ECO:0000313" key="6">
    <source>
        <dbReference type="EMBL" id="CYX76274.1"/>
    </source>
</evidence>
<name>A0A142UP60_STRSU</name>
<dbReference type="PATRIC" id="fig|1307.1317.peg.874"/>
<evidence type="ECO:0000259" key="5">
    <source>
        <dbReference type="PROSITE" id="PS50893"/>
    </source>
</evidence>
<evidence type="ECO:0000256" key="4">
    <source>
        <dbReference type="ARBA" id="ARBA00066388"/>
    </source>
</evidence>
<dbReference type="OrthoDB" id="9803432at2"/>
<dbReference type="EMBL" id="CP058741">
    <property type="protein sequence ID" value="QOE29295.1"/>
    <property type="molecule type" value="Genomic_DNA"/>
</dbReference>
<keyword evidence="6" id="KW-0378">Hydrolase</keyword>
<evidence type="ECO:0000256" key="2">
    <source>
        <dbReference type="ARBA" id="ARBA00022741"/>
    </source>
</evidence>
<dbReference type="InterPro" id="IPR003439">
    <property type="entry name" value="ABC_transporter-like_ATP-bd"/>
</dbReference>
<reference evidence="6 9" key="1">
    <citation type="submission" date="2016-02" db="EMBL/GenBank/DDBJ databases">
        <authorList>
            <consortium name="Pathogen Informatics"/>
        </authorList>
    </citation>
    <scope>NUCLEOTIDE SEQUENCE [LARGE SCALE GENOMIC DNA]</scope>
    <source>
        <strain evidence="6 9">SS999</strain>
    </source>
</reference>